<keyword evidence="8" id="KW-0539">Nucleus</keyword>
<gene>
    <name evidence="12" type="ORF">NliqN6_1473</name>
</gene>
<evidence type="ECO:0000313" key="13">
    <source>
        <dbReference type="Proteomes" id="UP000620104"/>
    </source>
</evidence>
<dbReference type="InterPro" id="IPR051061">
    <property type="entry name" value="Zinc_finger_trans_reg"/>
</dbReference>
<evidence type="ECO:0000259" key="11">
    <source>
        <dbReference type="PROSITE" id="PS50157"/>
    </source>
</evidence>
<keyword evidence="2" id="KW-0479">Metal-binding</keyword>
<dbReference type="GO" id="GO:0000978">
    <property type="term" value="F:RNA polymerase II cis-regulatory region sequence-specific DNA binding"/>
    <property type="evidence" value="ECO:0007669"/>
    <property type="project" value="UniProtKB-ARBA"/>
</dbReference>
<sequence length="560" mass="63209">MAATIARPRVQYESLYCDNVNAEAGPSRHPNSLVIDHQHSIHALSRLHLAAGYSSVADLGETFEDKASSSLEIRSASKKIKTCDAEDLPFDSVIDIKGKKPLRPKKYLCPREDCDKSFSKPAKLREHELSHTGERPHICSECGANYIRASHLAAHARTHQSPEEKAFPCSHPGCDKRFWTAQHLSRHEKLHDMPLEYECPHCEMAFSKHHQLRSHVASTHSPPGTKPFKCSHDGCTWSFATSQKLKVHQKTHLDSRYMCSHDVHGDEGLVFPNWSALRAHIKTEHPPRCPFPDCNGRVFKSTKNLREHLKTHADHGDDLAMCSMPQDAANEQRDPAVPAEHLDNFDDSDEEDFRDPSYLPKNIPDRKRKRIDSITAFSAEVGESKKLRRSANDLAKEFACREQGCIKRFKTKRALTVHHQTAHLNLRPFACPHAGCDKTYGHKHLLQRHISARHRSGSQGVANNLVATQTDGNAVSEDQVNLLTGMHSLTTTLLEKKPLLCPHEAVDSFSRCRHRFGRLYDLGRHIKKHHGLDVNEEEVRVMLKDANKSSRGLAHPQNST</sequence>
<feature type="domain" description="C2H2-type" evidence="11">
    <location>
        <begin position="197"/>
        <end position="225"/>
    </location>
</feature>
<dbReference type="GO" id="GO:0000981">
    <property type="term" value="F:DNA-binding transcription factor activity, RNA polymerase II-specific"/>
    <property type="evidence" value="ECO:0007669"/>
    <property type="project" value="UniProtKB-ARBA"/>
</dbReference>
<dbReference type="PANTHER" id="PTHR46179">
    <property type="entry name" value="ZINC FINGER PROTEIN"/>
    <property type="match status" value="1"/>
</dbReference>
<evidence type="ECO:0000256" key="2">
    <source>
        <dbReference type="ARBA" id="ARBA00022723"/>
    </source>
</evidence>
<accession>A0A8H3TQF8</accession>
<dbReference type="PANTHER" id="PTHR46179:SF13">
    <property type="entry name" value="C2H2-TYPE DOMAIN-CONTAINING PROTEIN"/>
    <property type="match status" value="1"/>
</dbReference>
<evidence type="ECO:0000256" key="1">
    <source>
        <dbReference type="ARBA" id="ARBA00004123"/>
    </source>
</evidence>
<comment type="subcellular location">
    <subcellularLocation>
        <location evidence="1">Nucleus</location>
    </subcellularLocation>
</comment>
<dbReference type="InterPro" id="IPR036236">
    <property type="entry name" value="Znf_C2H2_sf"/>
</dbReference>
<evidence type="ECO:0000256" key="8">
    <source>
        <dbReference type="ARBA" id="ARBA00023242"/>
    </source>
</evidence>
<dbReference type="FunFam" id="3.30.160.60:FF:000072">
    <property type="entry name" value="zinc finger protein 143 isoform X1"/>
    <property type="match status" value="1"/>
</dbReference>
<dbReference type="GO" id="GO:0005634">
    <property type="term" value="C:nucleus"/>
    <property type="evidence" value="ECO:0007669"/>
    <property type="project" value="UniProtKB-SubCell"/>
</dbReference>
<keyword evidence="13" id="KW-1185">Reference proteome</keyword>
<dbReference type="AlphaFoldDB" id="A0A8H3TQF8"/>
<evidence type="ECO:0000256" key="10">
    <source>
        <dbReference type="SAM" id="MobiDB-lite"/>
    </source>
</evidence>
<organism evidence="12 13">
    <name type="scientific">Naganishia liquefaciens</name>
    <dbReference type="NCBI Taxonomy" id="104408"/>
    <lineage>
        <taxon>Eukaryota</taxon>
        <taxon>Fungi</taxon>
        <taxon>Dikarya</taxon>
        <taxon>Basidiomycota</taxon>
        <taxon>Agaricomycotina</taxon>
        <taxon>Tremellomycetes</taxon>
        <taxon>Filobasidiales</taxon>
        <taxon>Filobasidiaceae</taxon>
        <taxon>Naganishia</taxon>
    </lineage>
</organism>
<evidence type="ECO:0000256" key="5">
    <source>
        <dbReference type="ARBA" id="ARBA00022833"/>
    </source>
</evidence>
<feature type="domain" description="C2H2-type" evidence="11">
    <location>
        <begin position="429"/>
        <end position="459"/>
    </location>
</feature>
<comment type="caution">
    <text evidence="12">The sequence shown here is derived from an EMBL/GenBank/DDBJ whole genome shotgun (WGS) entry which is preliminary data.</text>
</comment>
<dbReference type="Gene3D" id="3.30.160.60">
    <property type="entry name" value="Classic Zinc Finger"/>
    <property type="match status" value="5"/>
</dbReference>
<dbReference type="FunFam" id="3.30.160.60:FF:001102">
    <property type="entry name" value="Transcription factor IIIA"/>
    <property type="match status" value="1"/>
</dbReference>
<evidence type="ECO:0000256" key="6">
    <source>
        <dbReference type="ARBA" id="ARBA00023015"/>
    </source>
</evidence>
<name>A0A8H3TQF8_9TREE</name>
<feature type="domain" description="C2H2-type" evidence="11">
    <location>
        <begin position="137"/>
        <end position="164"/>
    </location>
</feature>
<keyword evidence="6" id="KW-0805">Transcription regulation</keyword>
<dbReference type="Proteomes" id="UP000620104">
    <property type="component" value="Unassembled WGS sequence"/>
</dbReference>
<keyword evidence="7" id="KW-0804">Transcription</keyword>
<dbReference type="OrthoDB" id="427030at2759"/>
<evidence type="ECO:0000313" key="12">
    <source>
        <dbReference type="EMBL" id="GHJ85071.1"/>
    </source>
</evidence>
<evidence type="ECO:0000256" key="4">
    <source>
        <dbReference type="ARBA" id="ARBA00022771"/>
    </source>
</evidence>
<keyword evidence="5" id="KW-0862">Zinc</keyword>
<feature type="domain" description="C2H2-type" evidence="11">
    <location>
        <begin position="228"/>
        <end position="257"/>
    </location>
</feature>
<dbReference type="SUPFAM" id="SSF57667">
    <property type="entry name" value="beta-beta-alpha zinc fingers"/>
    <property type="match status" value="4"/>
</dbReference>
<feature type="domain" description="C2H2-type" evidence="11">
    <location>
        <begin position="398"/>
        <end position="428"/>
    </location>
</feature>
<dbReference type="SMART" id="SM00355">
    <property type="entry name" value="ZnF_C2H2"/>
    <property type="match status" value="10"/>
</dbReference>
<reference evidence="12" key="1">
    <citation type="submission" date="2020-07" db="EMBL/GenBank/DDBJ databases">
        <title>Draft Genome Sequence of a Deep-Sea Yeast, Naganishia (Cryptococcus) liquefaciens strain N6.</title>
        <authorList>
            <person name="Han Y.W."/>
            <person name="Kajitani R."/>
            <person name="Morimoto H."/>
            <person name="Parhat M."/>
            <person name="Tsubouchi H."/>
            <person name="Bakenova O."/>
            <person name="Ogata M."/>
            <person name="Argunhan B."/>
            <person name="Aoki R."/>
            <person name="Kajiwara S."/>
            <person name="Itoh T."/>
            <person name="Iwasaki H."/>
        </authorList>
    </citation>
    <scope>NUCLEOTIDE SEQUENCE</scope>
    <source>
        <strain evidence="12">N6</strain>
    </source>
</reference>
<dbReference type="EMBL" id="BLZA01000010">
    <property type="protein sequence ID" value="GHJ85071.1"/>
    <property type="molecule type" value="Genomic_DNA"/>
</dbReference>
<feature type="region of interest" description="Disordered" evidence="10">
    <location>
        <begin position="339"/>
        <end position="361"/>
    </location>
</feature>
<feature type="domain" description="C2H2-type" evidence="11">
    <location>
        <begin position="167"/>
        <end position="191"/>
    </location>
</feature>
<dbReference type="PROSITE" id="PS50157">
    <property type="entry name" value="ZINC_FINGER_C2H2_2"/>
    <property type="match status" value="7"/>
</dbReference>
<keyword evidence="3" id="KW-0677">Repeat</keyword>
<keyword evidence="4 9" id="KW-0863">Zinc-finger</keyword>
<dbReference type="Pfam" id="PF00096">
    <property type="entry name" value="zf-C2H2"/>
    <property type="match status" value="3"/>
</dbReference>
<dbReference type="GO" id="GO:0008270">
    <property type="term" value="F:zinc ion binding"/>
    <property type="evidence" value="ECO:0007669"/>
    <property type="project" value="UniProtKB-KW"/>
</dbReference>
<evidence type="ECO:0000256" key="9">
    <source>
        <dbReference type="PROSITE-ProRule" id="PRU00042"/>
    </source>
</evidence>
<evidence type="ECO:0000256" key="3">
    <source>
        <dbReference type="ARBA" id="ARBA00022737"/>
    </source>
</evidence>
<feature type="domain" description="C2H2-type" evidence="11">
    <location>
        <begin position="107"/>
        <end position="136"/>
    </location>
</feature>
<dbReference type="InterPro" id="IPR013087">
    <property type="entry name" value="Znf_C2H2_type"/>
</dbReference>
<protein>
    <recommendedName>
        <fullName evidence="11">C2H2-type domain-containing protein</fullName>
    </recommendedName>
</protein>
<dbReference type="PROSITE" id="PS00028">
    <property type="entry name" value="ZINC_FINGER_C2H2_1"/>
    <property type="match status" value="6"/>
</dbReference>
<evidence type="ECO:0000256" key="7">
    <source>
        <dbReference type="ARBA" id="ARBA00023163"/>
    </source>
</evidence>
<dbReference type="FunFam" id="3.30.160.60:FF:000624">
    <property type="entry name" value="zinc finger protein 697"/>
    <property type="match status" value="1"/>
</dbReference>
<proteinExistence type="predicted"/>